<dbReference type="Pfam" id="PF13470">
    <property type="entry name" value="PIN_3"/>
    <property type="match status" value="1"/>
</dbReference>
<dbReference type="EMBL" id="CP095855">
    <property type="protein sequence ID" value="UPK70074.1"/>
    <property type="molecule type" value="Genomic_DNA"/>
</dbReference>
<evidence type="ECO:0000313" key="3">
    <source>
        <dbReference type="EMBL" id="UPK70074.1"/>
    </source>
</evidence>
<evidence type="ECO:0000313" key="4">
    <source>
        <dbReference type="Proteomes" id="UP000830198"/>
    </source>
</evidence>
<organism evidence="3 4">
    <name type="scientific">Chitinophaga filiformis</name>
    <name type="common">Myxococcus filiformis</name>
    <name type="synonym">Flexibacter filiformis</name>
    <dbReference type="NCBI Taxonomy" id="104663"/>
    <lineage>
        <taxon>Bacteria</taxon>
        <taxon>Pseudomonadati</taxon>
        <taxon>Bacteroidota</taxon>
        <taxon>Chitinophagia</taxon>
        <taxon>Chitinophagales</taxon>
        <taxon>Chitinophagaceae</taxon>
        <taxon>Chitinophaga</taxon>
    </lineage>
</organism>
<feature type="domain" description="VapC50 C-terminal" evidence="2">
    <location>
        <begin position="133"/>
        <end position="186"/>
    </location>
</feature>
<gene>
    <name evidence="3" type="ORF">MYF79_02055</name>
</gene>
<sequence length="193" mass="21893">MGHIEKPVAVLDANVLYAVSLCDFLLHLAESDLFIPKWSKSISDEWIRNLLANRPDLKASQLKKRHLAMEHAFPDANVTDYKSLITHLKLPDEDDRHVLAAAIKSKANLIITFNEKDFPPRYIGQYKIAIENPDDFICRLLNVDQPQVLQAFLTQVRSLGNPPRSVEQILTSLKKCGLTKSTAIIRDALKEMH</sequence>
<dbReference type="InterPro" id="IPR058652">
    <property type="entry name" value="VapC50_C"/>
</dbReference>
<evidence type="ECO:0000259" key="1">
    <source>
        <dbReference type="Pfam" id="PF13470"/>
    </source>
</evidence>
<dbReference type="Pfam" id="PF26343">
    <property type="entry name" value="VapC50_C"/>
    <property type="match status" value="1"/>
</dbReference>
<name>A0ABY4I3X8_CHIFI</name>
<dbReference type="InterPro" id="IPR002716">
    <property type="entry name" value="PIN_dom"/>
</dbReference>
<accession>A0ABY4I3X8</accession>
<feature type="domain" description="PIN" evidence="1">
    <location>
        <begin position="9"/>
        <end position="115"/>
    </location>
</feature>
<reference evidence="3 4" key="1">
    <citation type="submission" date="2022-04" db="EMBL/GenBank/DDBJ databases">
        <title>The arsenic-methylating capacity of Chitinophaga filiformis YT5 during chitin decomposition.</title>
        <authorList>
            <person name="Chen G."/>
            <person name="Liang Y."/>
        </authorList>
    </citation>
    <scope>NUCLEOTIDE SEQUENCE [LARGE SCALE GENOMIC DNA]</scope>
    <source>
        <strain evidence="3 4">YT5</strain>
    </source>
</reference>
<evidence type="ECO:0000259" key="2">
    <source>
        <dbReference type="Pfam" id="PF26343"/>
    </source>
</evidence>
<proteinExistence type="predicted"/>
<keyword evidence="4" id="KW-1185">Reference proteome</keyword>
<dbReference type="RefSeq" id="WP_247812327.1">
    <property type="nucleotide sequence ID" value="NZ_CP095855.1"/>
</dbReference>
<dbReference type="Proteomes" id="UP000830198">
    <property type="component" value="Chromosome"/>
</dbReference>
<protein>
    <submittedName>
        <fullName evidence="3">PIN domain-containing protein</fullName>
    </submittedName>
</protein>